<comment type="caution">
    <text evidence="2">The sequence shown here is derived from an EMBL/GenBank/DDBJ whole genome shotgun (WGS) entry which is preliminary data.</text>
</comment>
<sequence>MEIDKADPTLLDISDRRVGNLIQCGKLCNEICHRIQMLWILGQEFDEYRIKDTPCQRLREYLRNVAELDWDVIDREVRKVSRCAGPDSLTERQFERRYRINQEAIRGEVDGVEYGREHLLDWVIEELIPSGIKSNLIEFESWVFGRVPNPQEKKLLQLGIWLDRLEHPIPPSEILTHDLIPSQPGTFNSYGNDSPNVDSGPTVLQPDMLHNFSQEDWILPRLPLHSLDDEMEKKIRNEIRMRCHALGLLDEEMERLINCNPDPPEAPQGRRHLGLYVVDNELRRENSEESVPLRGELQIGLVDYIISRGASTTSNEILMKKWEHIGGTGEPEKSSISSQISKLNKQCFGPLHVKFSRTRGSYWTLHELTVETVTKKSAKKPARKSAKKPARKSAKKP</sequence>
<evidence type="ECO:0000313" key="2">
    <source>
        <dbReference type="EMBL" id="TWU41675.1"/>
    </source>
</evidence>
<dbReference type="EMBL" id="SJPY01000004">
    <property type="protein sequence ID" value="TWU41675.1"/>
    <property type="molecule type" value="Genomic_DNA"/>
</dbReference>
<name>A0A5C6DZ10_9BACT</name>
<feature type="compositionally biased region" description="Basic residues" evidence="1">
    <location>
        <begin position="376"/>
        <end position="397"/>
    </location>
</feature>
<proteinExistence type="predicted"/>
<dbReference type="Proteomes" id="UP000315471">
    <property type="component" value="Unassembled WGS sequence"/>
</dbReference>
<protein>
    <submittedName>
        <fullName evidence="2">Uncharacterized protein</fullName>
    </submittedName>
</protein>
<organism evidence="2 3">
    <name type="scientific">Novipirellula aureliae</name>
    <dbReference type="NCBI Taxonomy" id="2527966"/>
    <lineage>
        <taxon>Bacteria</taxon>
        <taxon>Pseudomonadati</taxon>
        <taxon>Planctomycetota</taxon>
        <taxon>Planctomycetia</taxon>
        <taxon>Pirellulales</taxon>
        <taxon>Pirellulaceae</taxon>
        <taxon>Novipirellula</taxon>
    </lineage>
</organism>
<reference evidence="2 3" key="1">
    <citation type="submission" date="2019-02" db="EMBL/GenBank/DDBJ databases">
        <title>Deep-cultivation of Planctomycetes and their phenomic and genomic characterization uncovers novel biology.</title>
        <authorList>
            <person name="Wiegand S."/>
            <person name="Jogler M."/>
            <person name="Boedeker C."/>
            <person name="Pinto D."/>
            <person name="Vollmers J."/>
            <person name="Rivas-Marin E."/>
            <person name="Kohn T."/>
            <person name="Peeters S.H."/>
            <person name="Heuer A."/>
            <person name="Rast P."/>
            <person name="Oberbeckmann S."/>
            <person name="Bunk B."/>
            <person name="Jeske O."/>
            <person name="Meyerdierks A."/>
            <person name="Storesund J.E."/>
            <person name="Kallscheuer N."/>
            <person name="Luecker S."/>
            <person name="Lage O.M."/>
            <person name="Pohl T."/>
            <person name="Merkel B.J."/>
            <person name="Hornburger P."/>
            <person name="Mueller R.-W."/>
            <person name="Bruemmer F."/>
            <person name="Labrenz M."/>
            <person name="Spormann A.M."/>
            <person name="Op Den Camp H."/>
            <person name="Overmann J."/>
            <person name="Amann R."/>
            <person name="Jetten M.S.M."/>
            <person name="Mascher T."/>
            <person name="Medema M.H."/>
            <person name="Devos D.P."/>
            <person name="Kaster A.-K."/>
            <person name="Ovreas L."/>
            <person name="Rohde M."/>
            <person name="Galperin M.Y."/>
            <person name="Jogler C."/>
        </authorList>
    </citation>
    <scope>NUCLEOTIDE SEQUENCE [LARGE SCALE GENOMIC DNA]</scope>
    <source>
        <strain evidence="2 3">Q31b</strain>
    </source>
</reference>
<keyword evidence="3" id="KW-1185">Reference proteome</keyword>
<dbReference type="RefSeq" id="WP_146600443.1">
    <property type="nucleotide sequence ID" value="NZ_SJPY01000004.1"/>
</dbReference>
<gene>
    <name evidence="2" type="ORF">Q31b_31300</name>
</gene>
<evidence type="ECO:0000313" key="3">
    <source>
        <dbReference type="Proteomes" id="UP000315471"/>
    </source>
</evidence>
<feature type="region of interest" description="Disordered" evidence="1">
    <location>
        <begin position="373"/>
        <end position="397"/>
    </location>
</feature>
<dbReference type="AlphaFoldDB" id="A0A5C6DZ10"/>
<accession>A0A5C6DZ10</accession>
<evidence type="ECO:0000256" key="1">
    <source>
        <dbReference type="SAM" id="MobiDB-lite"/>
    </source>
</evidence>